<dbReference type="EMBL" id="WBMT01000006">
    <property type="protein sequence ID" value="KAB2349016.1"/>
    <property type="molecule type" value="Genomic_DNA"/>
</dbReference>
<sequence>MKTPSVPGKGTEQVTQRAAGATDRAAEAARGTAGSASQSASEGASKGAGQVRSDARAVVKVAAVPQKMANLARLLTMHKLLRAVPAAAAAAVATGAAVWAVRRARKR</sequence>
<feature type="transmembrane region" description="Helical" evidence="2">
    <location>
        <begin position="80"/>
        <end position="101"/>
    </location>
</feature>
<feature type="region of interest" description="Disordered" evidence="1">
    <location>
        <begin position="1"/>
        <end position="52"/>
    </location>
</feature>
<keyword evidence="2" id="KW-1133">Transmembrane helix</keyword>
<evidence type="ECO:0000313" key="4">
    <source>
        <dbReference type="Proteomes" id="UP000468735"/>
    </source>
</evidence>
<keyword evidence="2" id="KW-0472">Membrane</keyword>
<dbReference type="Proteomes" id="UP000468735">
    <property type="component" value="Unassembled WGS sequence"/>
</dbReference>
<organism evidence="3 4">
    <name type="scientific">Actinomadura rudentiformis</name>
    <dbReference type="NCBI Taxonomy" id="359158"/>
    <lineage>
        <taxon>Bacteria</taxon>
        <taxon>Bacillati</taxon>
        <taxon>Actinomycetota</taxon>
        <taxon>Actinomycetes</taxon>
        <taxon>Streptosporangiales</taxon>
        <taxon>Thermomonosporaceae</taxon>
        <taxon>Actinomadura</taxon>
    </lineage>
</organism>
<accession>A0A6H9YW85</accession>
<feature type="compositionally biased region" description="Low complexity" evidence="1">
    <location>
        <begin position="15"/>
        <end position="49"/>
    </location>
</feature>
<keyword evidence="4" id="KW-1185">Reference proteome</keyword>
<gene>
    <name evidence="3" type="ORF">F8566_14845</name>
</gene>
<dbReference type="AlphaFoldDB" id="A0A6H9YW85"/>
<reference evidence="3 4" key="1">
    <citation type="submission" date="2019-09" db="EMBL/GenBank/DDBJ databases">
        <title>Actinomadura physcomitrii sp. nov., a novel actinomycete isolated from moss [Physcomitrium sphaericum (Ludw) Fuernr].</title>
        <authorList>
            <person name="Zhuang X."/>
            <person name="Liu C."/>
        </authorList>
    </citation>
    <scope>NUCLEOTIDE SEQUENCE [LARGE SCALE GENOMIC DNA]</scope>
    <source>
        <strain evidence="3 4">HMC1</strain>
    </source>
</reference>
<evidence type="ECO:0000313" key="3">
    <source>
        <dbReference type="EMBL" id="KAB2349016.1"/>
    </source>
</evidence>
<evidence type="ECO:0000256" key="1">
    <source>
        <dbReference type="SAM" id="MobiDB-lite"/>
    </source>
</evidence>
<dbReference type="RefSeq" id="WP_151560790.1">
    <property type="nucleotide sequence ID" value="NZ_WBMT01000006.1"/>
</dbReference>
<evidence type="ECO:0000256" key="2">
    <source>
        <dbReference type="SAM" id="Phobius"/>
    </source>
</evidence>
<protein>
    <submittedName>
        <fullName evidence="3">Uncharacterized protein</fullName>
    </submittedName>
</protein>
<name>A0A6H9YW85_9ACTN</name>
<comment type="caution">
    <text evidence="3">The sequence shown here is derived from an EMBL/GenBank/DDBJ whole genome shotgun (WGS) entry which is preliminary data.</text>
</comment>
<keyword evidence="2" id="KW-0812">Transmembrane</keyword>
<proteinExistence type="predicted"/>